<sequence>MGDGVMAAVQGFVSGAWWWSDLRTGSPDHAVVAALSSQLVSAGTETSMPLHYQREGFPRGHEREHNVATQRCMPKWDPTLLLCPEELLYAIFMRERGRGMM</sequence>
<evidence type="ECO:0000313" key="1">
    <source>
        <dbReference type="EMBL" id="RXM91237.1"/>
    </source>
</evidence>
<reference evidence="1 2" key="1">
    <citation type="submission" date="2019-01" db="EMBL/GenBank/DDBJ databases">
        <title>Draft Genome and Complete Hox-Cluster Characterization of the Sterlet Sturgeon (Acipenser ruthenus).</title>
        <authorList>
            <person name="Wei Q."/>
        </authorList>
    </citation>
    <scope>NUCLEOTIDE SEQUENCE [LARGE SCALE GENOMIC DNA]</scope>
    <source>
        <strain evidence="1">WHYD16114868_AA</strain>
        <tissue evidence="1">Blood</tissue>
    </source>
</reference>
<proteinExistence type="predicted"/>
<name>A0A444USV5_ACIRT</name>
<gene>
    <name evidence="1" type="ORF">EOD39_21384</name>
</gene>
<protein>
    <submittedName>
        <fullName evidence="1">Uncharacterized protein</fullName>
    </submittedName>
</protein>
<keyword evidence="2" id="KW-1185">Reference proteome</keyword>
<dbReference type="Proteomes" id="UP000289886">
    <property type="component" value="Unassembled WGS sequence"/>
</dbReference>
<comment type="caution">
    <text evidence="1">The sequence shown here is derived from an EMBL/GenBank/DDBJ whole genome shotgun (WGS) entry which is preliminary data.</text>
</comment>
<accession>A0A444USV5</accession>
<evidence type="ECO:0000313" key="2">
    <source>
        <dbReference type="Proteomes" id="UP000289886"/>
    </source>
</evidence>
<dbReference type="AlphaFoldDB" id="A0A444USV5"/>
<dbReference type="EMBL" id="SCEB01009636">
    <property type="protein sequence ID" value="RXM91237.1"/>
    <property type="molecule type" value="Genomic_DNA"/>
</dbReference>
<organism evidence="1 2">
    <name type="scientific">Acipenser ruthenus</name>
    <name type="common">Sterlet sturgeon</name>
    <dbReference type="NCBI Taxonomy" id="7906"/>
    <lineage>
        <taxon>Eukaryota</taxon>
        <taxon>Metazoa</taxon>
        <taxon>Chordata</taxon>
        <taxon>Craniata</taxon>
        <taxon>Vertebrata</taxon>
        <taxon>Euteleostomi</taxon>
        <taxon>Actinopterygii</taxon>
        <taxon>Chondrostei</taxon>
        <taxon>Acipenseriformes</taxon>
        <taxon>Acipenseridae</taxon>
        <taxon>Acipenser</taxon>
    </lineage>
</organism>